<dbReference type="CDD" id="cd02440">
    <property type="entry name" value="AdoMet_MTases"/>
    <property type="match status" value="1"/>
</dbReference>
<dbReference type="EMBL" id="JALKCH010000011">
    <property type="protein sequence ID" value="MCK0198410.1"/>
    <property type="molecule type" value="Genomic_DNA"/>
</dbReference>
<feature type="binding site" evidence="5">
    <location>
        <position position="81"/>
    </location>
    <ligand>
        <name>S-adenosyl-L-methionine</name>
        <dbReference type="ChEBI" id="CHEBI:59789"/>
    </ligand>
</feature>
<dbReference type="EC" id="2.1.1.64" evidence="5"/>
<comment type="similarity">
    <text evidence="5">Belongs to the methyltransferase superfamily. UbiG/COQ3 family.</text>
</comment>
<keyword evidence="1 5" id="KW-0489">Methyltransferase</keyword>
<proteinExistence type="inferred from homology"/>
<comment type="function">
    <text evidence="5">O-methyltransferase that catalyzes the 2 O-methylation steps in the ubiquinone biosynthetic pathway.</text>
</comment>
<dbReference type="GO" id="GO:0102208">
    <property type="term" value="F:2-polyprenyl-6-hydroxyphenol methylase activity"/>
    <property type="evidence" value="ECO:0007669"/>
    <property type="project" value="UniProtKB-EC"/>
</dbReference>
<dbReference type="SUPFAM" id="SSF53335">
    <property type="entry name" value="S-adenosyl-L-methionine-dependent methyltransferases"/>
    <property type="match status" value="1"/>
</dbReference>
<reference evidence="6 7" key="1">
    <citation type="submission" date="2022-04" db="EMBL/GenBank/DDBJ databases">
        <authorList>
            <person name="Grouzdev D.S."/>
            <person name="Pantiukh K.S."/>
            <person name="Krutkina M.S."/>
        </authorList>
    </citation>
    <scope>NUCLEOTIDE SEQUENCE [LARGE SCALE GENOMIC DNA]</scope>
    <source>
        <strain evidence="6 7">6x-1</strain>
    </source>
</reference>
<comment type="pathway">
    <text evidence="5">Cofactor biosynthesis; ubiquinone biosynthesis.</text>
</comment>
<evidence type="ECO:0000256" key="3">
    <source>
        <dbReference type="ARBA" id="ARBA00022688"/>
    </source>
</evidence>
<feature type="binding site" evidence="5">
    <location>
        <position position="50"/>
    </location>
    <ligand>
        <name>S-adenosyl-L-methionine</name>
        <dbReference type="ChEBI" id="CHEBI:59789"/>
    </ligand>
</feature>
<evidence type="ECO:0000256" key="4">
    <source>
        <dbReference type="ARBA" id="ARBA00022691"/>
    </source>
</evidence>
<comment type="catalytic activity">
    <reaction evidence="5">
        <text>a 3-demethylubiquinol + S-adenosyl-L-methionine = a ubiquinol + S-adenosyl-L-homocysteine + H(+)</text>
        <dbReference type="Rhea" id="RHEA:44380"/>
        <dbReference type="Rhea" id="RHEA-COMP:9566"/>
        <dbReference type="Rhea" id="RHEA-COMP:10914"/>
        <dbReference type="ChEBI" id="CHEBI:15378"/>
        <dbReference type="ChEBI" id="CHEBI:17976"/>
        <dbReference type="ChEBI" id="CHEBI:57856"/>
        <dbReference type="ChEBI" id="CHEBI:59789"/>
        <dbReference type="ChEBI" id="CHEBI:84422"/>
        <dbReference type="EC" id="2.1.1.64"/>
    </reaction>
</comment>
<dbReference type="EC" id="2.1.1.222" evidence="5"/>
<sequence length="257" mass="27662">MSNAAGTGAETAHARSTVDPAEVERFARLAEEWWNPNGKMAVLHRFNPVRLGWLREHVCAHFGRDPRALRPLSGLSILDIGCGGGLLSEPLARMGASVTGIEPAERNVRIAAAHAEGSGLDLTYRAVTAEDLADSGARFDVVLAMEVVEHVADVPLFLARAGEMVKPGGLMAAATLNRTKRAFALAVVGAEYVLGWLPRGTHDWRKFVTPEELSAALEAAGLTVLDRQGVVFNPLTNEWRRSSDMAVNYMMLAGRPG</sequence>
<gene>
    <name evidence="5 6" type="primary">ubiG</name>
    <name evidence="6" type="ORF">MWN34_15970</name>
</gene>
<dbReference type="RefSeq" id="WP_247030310.1">
    <property type="nucleotide sequence ID" value="NZ_JALKCH010000011.1"/>
</dbReference>
<dbReference type="PANTHER" id="PTHR43464">
    <property type="entry name" value="METHYLTRANSFERASE"/>
    <property type="match status" value="1"/>
</dbReference>
<dbReference type="InterPro" id="IPR029063">
    <property type="entry name" value="SAM-dependent_MTases_sf"/>
</dbReference>
<dbReference type="Proteomes" id="UP001203284">
    <property type="component" value="Unassembled WGS sequence"/>
</dbReference>
<dbReference type="Gene3D" id="3.40.50.150">
    <property type="entry name" value="Vaccinia Virus protein VP39"/>
    <property type="match status" value="1"/>
</dbReference>
<comment type="catalytic activity">
    <reaction evidence="5">
        <text>a 3-(all-trans-polyprenyl)benzene-1,2-diol + S-adenosyl-L-methionine = a 2-methoxy-6-(all-trans-polyprenyl)phenol + S-adenosyl-L-homocysteine + H(+)</text>
        <dbReference type="Rhea" id="RHEA:31411"/>
        <dbReference type="Rhea" id="RHEA-COMP:9550"/>
        <dbReference type="Rhea" id="RHEA-COMP:9551"/>
        <dbReference type="ChEBI" id="CHEBI:15378"/>
        <dbReference type="ChEBI" id="CHEBI:57856"/>
        <dbReference type="ChEBI" id="CHEBI:59789"/>
        <dbReference type="ChEBI" id="CHEBI:62729"/>
        <dbReference type="ChEBI" id="CHEBI:62731"/>
        <dbReference type="EC" id="2.1.1.222"/>
    </reaction>
</comment>
<evidence type="ECO:0000313" key="6">
    <source>
        <dbReference type="EMBL" id="MCK0198410.1"/>
    </source>
</evidence>
<dbReference type="PANTHER" id="PTHR43464:SF19">
    <property type="entry name" value="UBIQUINONE BIOSYNTHESIS O-METHYLTRANSFERASE, MITOCHONDRIAL"/>
    <property type="match status" value="1"/>
</dbReference>
<dbReference type="GO" id="GO:0032259">
    <property type="term" value="P:methylation"/>
    <property type="evidence" value="ECO:0007669"/>
    <property type="project" value="UniProtKB-KW"/>
</dbReference>
<keyword evidence="2 5" id="KW-0808">Transferase</keyword>
<dbReference type="HAMAP" id="MF_00472">
    <property type="entry name" value="UbiG"/>
    <property type="match status" value="1"/>
</dbReference>
<keyword evidence="4 5" id="KW-0949">S-adenosyl-L-methionine</keyword>
<protein>
    <recommendedName>
        <fullName evidence="5">Ubiquinone biosynthesis O-methyltransferase</fullName>
    </recommendedName>
    <alternativeName>
        <fullName evidence="5">2-polyprenyl-6-hydroxyphenol methylase</fullName>
        <ecNumber evidence="5">2.1.1.222</ecNumber>
    </alternativeName>
    <alternativeName>
        <fullName evidence="5">3-demethylubiquinone 3-O-methyltransferase</fullName>
        <ecNumber evidence="5">2.1.1.64</ecNumber>
    </alternativeName>
</protein>
<dbReference type="Pfam" id="PF13489">
    <property type="entry name" value="Methyltransf_23"/>
    <property type="match status" value="1"/>
</dbReference>
<name>A0ABT0DEM9_9HYPH</name>
<dbReference type="InterPro" id="IPR010233">
    <property type="entry name" value="UbiG_MeTrfase"/>
</dbReference>
<feature type="binding site" evidence="5">
    <location>
        <position position="145"/>
    </location>
    <ligand>
        <name>S-adenosyl-L-methionine</name>
        <dbReference type="ChEBI" id="CHEBI:59789"/>
    </ligand>
</feature>
<evidence type="ECO:0000313" key="7">
    <source>
        <dbReference type="Proteomes" id="UP001203284"/>
    </source>
</evidence>
<dbReference type="NCBIfam" id="TIGR01983">
    <property type="entry name" value="UbiG"/>
    <property type="match status" value="1"/>
</dbReference>
<evidence type="ECO:0000256" key="2">
    <source>
        <dbReference type="ARBA" id="ARBA00022679"/>
    </source>
</evidence>
<keyword evidence="7" id="KW-1185">Reference proteome</keyword>
<keyword evidence="3 5" id="KW-0831">Ubiquinone biosynthesis</keyword>
<evidence type="ECO:0000256" key="5">
    <source>
        <dbReference type="HAMAP-Rule" id="MF_00472"/>
    </source>
</evidence>
<organism evidence="6 7">
    <name type="scientific">Ancylobacter crimeensis</name>
    <dbReference type="NCBI Taxonomy" id="2579147"/>
    <lineage>
        <taxon>Bacteria</taxon>
        <taxon>Pseudomonadati</taxon>
        <taxon>Pseudomonadota</taxon>
        <taxon>Alphaproteobacteria</taxon>
        <taxon>Hyphomicrobiales</taxon>
        <taxon>Xanthobacteraceae</taxon>
        <taxon>Ancylobacter</taxon>
    </lineage>
</organism>
<comment type="caution">
    <text evidence="5">Lacks conserved residue(s) required for the propagation of feature annotation.</text>
</comment>
<comment type="caution">
    <text evidence="6">The sequence shown here is derived from an EMBL/GenBank/DDBJ whole genome shotgun (WGS) entry which is preliminary data.</text>
</comment>
<accession>A0ABT0DEM9</accession>
<evidence type="ECO:0000256" key="1">
    <source>
        <dbReference type="ARBA" id="ARBA00022603"/>
    </source>
</evidence>
<dbReference type="GO" id="GO:0061542">
    <property type="term" value="F:3-demethylubiquinol 3-O-methyltransferase activity"/>
    <property type="evidence" value="ECO:0007669"/>
    <property type="project" value="UniProtKB-EC"/>
</dbReference>